<dbReference type="Proteomes" id="UP000295163">
    <property type="component" value="Unassembled WGS sequence"/>
</dbReference>
<evidence type="ECO:0000256" key="1">
    <source>
        <dbReference type="ARBA" id="ARBA00005721"/>
    </source>
</evidence>
<evidence type="ECO:0000256" key="2">
    <source>
        <dbReference type="SAM" id="MobiDB-lite"/>
    </source>
</evidence>
<dbReference type="GeneID" id="64347058"/>
<name>A0A4R5YHG5_KOCRO</name>
<evidence type="ECO:0000313" key="3">
    <source>
        <dbReference type="EMBL" id="TDL44712.1"/>
    </source>
</evidence>
<accession>A0A4R5YHG5</accession>
<sequence>MAQNTSVPRPGENTSTQSGTSIPRTGEERARDEAREAPTALEPRRPVGPLQSDRGNTTLEDTVVAKIAGMAAREVPGVYAMGNAARRAFNAISDRIPNSQTNVSGGISVEKGERQTAIDVTVVVDYGASVVEVGNGIRRNVIQAVEQTTGLEVVEVNVNVSDVHLPEEDGAGRGVPAGSSAGELE</sequence>
<comment type="similarity">
    <text evidence="1">Belongs to the asp23 family.</text>
</comment>
<evidence type="ECO:0000313" key="4">
    <source>
        <dbReference type="Proteomes" id="UP000295163"/>
    </source>
</evidence>
<comment type="caution">
    <text evidence="3">The sequence shown here is derived from an EMBL/GenBank/DDBJ whole genome shotgun (WGS) entry which is preliminary data.</text>
</comment>
<feature type="region of interest" description="Disordered" evidence="2">
    <location>
        <begin position="165"/>
        <end position="185"/>
    </location>
</feature>
<feature type="region of interest" description="Disordered" evidence="2">
    <location>
        <begin position="1"/>
        <end position="59"/>
    </location>
</feature>
<dbReference type="AlphaFoldDB" id="A0A4R5YHG5"/>
<feature type="compositionally biased region" description="Basic and acidic residues" evidence="2">
    <location>
        <begin position="25"/>
        <end position="36"/>
    </location>
</feature>
<protein>
    <submittedName>
        <fullName evidence="3">Asp23/Gls24 family envelope stress response protein</fullName>
    </submittedName>
</protein>
<dbReference type="PANTHER" id="PTHR34297:SF3">
    <property type="entry name" value="ALKALINE SHOCK PROTEIN 23"/>
    <property type="match status" value="1"/>
</dbReference>
<dbReference type="Pfam" id="PF03780">
    <property type="entry name" value="Asp23"/>
    <property type="match status" value="1"/>
</dbReference>
<reference evidence="3 4" key="1">
    <citation type="submission" date="2019-03" db="EMBL/GenBank/DDBJ databases">
        <title>Genome Sequencing and Assembly of Various Microbes Isolated from Partially Reclaimed Soil and Acid Mine Drainage (AMD) Site.</title>
        <authorList>
            <person name="Steinbock B."/>
            <person name="Bechtold R."/>
            <person name="Sevigny J.L."/>
            <person name="Thomas D."/>
            <person name="Cuthill L.R."/>
            <person name="Aveiro Johannsen E.J."/>
            <person name="Thomas K."/>
            <person name="Ghosh A."/>
        </authorList>
    </citation>
    <scope>NUCLEOTIDE SEQUENCE [LARGE SCALE GENOMIC DNA]</scope>
    <source>
        <strain evidence="3 4">S-A3</strain>
    </source>
</reference>
<dbReference type="EMBL" id="SMZT01000002">
    <property type="protein sequence ID" value="TDL44712.1"/>
    <property type="molecule type" value="Genomic_DNA"/>
</dbReference>
<dbReference type="RefSeq" id="WP_133409788.1">
    <property type="nucleotide sequence ID" value="NZ_SMZT01000002.1"/>
</dbReference>
<gene>
    <name evidence="3" type="ORF">E2R59_06500</name>
</gene>
<feature type="compositionally biased region" description="Polar residues" evidence="2">
    <location>
        <begin position="1"/>
        <end position="23"/>
    </location>
</feature>
<organism evidence="3 4">
    <name type="scientific">Kocuria rosea</name>
    <name type="common">Deinococcus erythromyxa</name>
    <name type="synonym">Micrococcus rubens</name>
    <dbReference type="NCBI Taxonomy" id="1275"/>
    <lineage>
        <taxon>Bacteria</taxon>
        <taxon>Bacillati</taxon>
        <taxon>Actinomycetota</taxon>
        <taxon>Actinomycetes</taxon>
        <taxon>Micrococcales</taxon>
        <taxon>Micrococcaceae</taxon>
        <taxon>Kocuria</taxon>
    </lineage>
</organism>
<dbReference type="InterPro" id="IPR005531">
    <property type="entry name" value="Asp23"/>
</dbReference>
<dbReference type="PANTHER" id="PTHR34297">
    <property type="entry name" value="HYPOTHETICAL CYTOSOLIC PROTEIN-RELATED"/>
    <property type="match status" value="1"/>
</dbReference>
<proteinExistence type="inferred from homology"/>